<protein>
    <recommendedName>
        <fullName evidence="1">Tubulin--tyrosine ligase-like protein 12 SET-like domain-containing protein</fullName>
    </recommendedName>
</protein>
<reference evidence="2" key="1">
    <citation type="submission" date="2021-02" db="EMBL/GenBank/DDBJ databases">
        <authorList>
            <person name="Nowell W R."/>
        </authorList>
    </citation>
    <scope>NUCLEOTIDE SEQUENCE</scope>
</reference>
<dbReference type="GO" id="GO:0005737">
    <property type="term" value="C:cytoplasm"/>
    <property type="evidence" value="ECO:0007669"/>
    <property type="project" value="TreeGrafter"/>
</dbReference>
<evidence type="ECO:0000313" key="3">
    <source>
        <dbReference type="Proteomes" id="UP000663855"/>
    </source>
</evidence>
<evidence type="ECO:0000259" key="1">
    <source>
        <dbReference type="Pfam" id="PF25556"/>
    </source>
</evidence>
<accession>A0A815LMI6</accession>
<dbReference type="Proteomes" id="UP000663855">
    <property type="component" value="Unassembled WGS sequence"/>
</dbReference>
<gene>
    <name evidence="2" type="ORF">CJN711_LOCUS22361</name>
</gene>
<dbReference type="PANTHER" id="PTHR46088:SF1">
    <property type="entry name" value="TUBULIN--TYROSINE LIGASE-LIKE PROTEIN 12"/>
    <property type="match status" value="1"/>
</dbReference>
<organism evidence="2 3">
    <name type="scientific">Rotaria magnacalcarata</name>
    <dbReference type="NCBI Taxonomy" id="392030"/>
    <lineage>
        <taxon>Eukaryota</taxon>
        <taxon>Metazoa</taxon>
        <taxon>Spiralia</taxon>
        <taxon>Gnathifera</taxon>
        <taxon>Rotifera</taxon>
        <taxon>Eurotatoria</taxon>
        <taxon>Bdelloidea</taxon>
        <taxon>Philodinida</taxon>
        <taxon>Philodinidae</taxon>
        <taxon>Rotaria</taxon>
    </lineage>
</organism>
<dbReference type="AlphaFoldDB" id="A0A815LMI6"/>
<sequence>MDDHNDEYNHFLQTHQLQLVFNNIPKHLHRRLYEKMKNAIFDSGSYFQLCPVDDDDEELEKPYNPERRFYVSTLENVVLDPETDENAIFLIDHAWTYRIGDARNDLKSIPNLYERMASLMNVNSDTKDDGIELILQRMWKFNQTYTLASTQFNPNAGLEAAQEPYWYIMDELGSSIRYSSTNANVRCVSFFFEPSQTMFTLFYPIVRIEQSYTEIFRNYVHDNSNTLDRNIKLLPWQRVHSRKSILRSLTIENCPEIFTTKLQNKTELFEEGHKNDLYDKISNKIQLSKFDNEHIWKVYTDNELVKQYLTDPHYQLVDDIDQADIIFIEKQLIQDFRHETLNNKLVNQFPFENVLTKKELLALTARRWKSLYGPSSAVEADPYVESLGSPPWLAPTFNLTYELSQFAIYFQYCEDQQTDNTWIVKSINLPPSIDISITNLFDMVIRLPESGSKIACKYVSNPVLLKIPEIEGNGVKFDVRYMLCVRSVLPLKLYVHKIFWLRFANKSFSMKELDDYATHFTVMNIQTNAHVREIDCANFIAMFNEQHSEHGDKWSTVEQRIFEIFREVFHCATIEEAPLGIGSCLSSRAVYAADLVLESKNNRIQPKLLEIKFSPDCHRACTIYPNFYNQIFNLLFRGVTDDQDLADISA</sequence>
<dbReference type="Pfam" id="PF25556">
    <property type="entry name" value="SET_TTL"/>
    <property type="match status" value="1"/>
</dbReference>
<evidence type="ECO:0000313" key="2">
    <source>
        <dbReference type="EMBL" id="CAF1407960.1"/>
    </source>
</evidence>
<name>A0A815LMI6_9BILA</name>
<feature type="domain" description="Tubulin--tyrosine ligase-like protein 12 SET-like" evidence="1">
    <location>
        <begin position="83"/>
        <end position="238"/>
    </location>
</feature>
<dbReference type="InterPro" id="IPR004344">
    <property type="entry name" value="TTL/TTLL_fam"/>
</dbReference>
<dbReference type="Gene3D" id="3.30.470.20">
    <property type="entry name" value="ATP-grasp fold, B domain"/>
    <property type="match status" value="1"/>
</dbReference>
<comment type="caution">
    <text evidence="2">The sequence shown here is derived from an EMBL/GenBank/DDBJ whole genome shotgun (WGS) entry which is preliminary data.</text>
</comment>
<dbReference type="InterPro" id="IPR027749">
    <property type="entry name" value="TTLL12"/>
</dbReference>
<dbReference type="Pfam" id="PF03133">
    <property type="entry name" value="TTL"/>
    <property type="match status" value="1"/>
</dbReference>
<dbReference type="InterPro" id="IPR057954">
    <property type="entry name" value="SET_TTL12"/>
</dbReference>
<dbReference type="PROSITE" id="PS51221">
    <property type="entry name" value="TTL"/>
    <property type="match status" value="1"/>
</dbReference>
<dbReference type="EMBL" id="CAJNOV010010452">
    <property type="protein sequence ID" value="CAF1407960.1"/>
    <property type="molecule type" value="Genomic_DNA"/>
</dbReference>
<dbReference type="PANTHER" id="PTHR46088">
    <property type="entry name" value="TUBULIN--TYROSINE LIGASE-LIKE PROTEIN 12"/>
    <property type="match status" value="1"/>
</dbReference>
<proteinExistence type="predicted"/>